<keyword evidence="2" id="KW-0808">Transferase</keyword>
<comment type="caution">
    <text evidence="5">The sequence shown here is derived from an EMBL/GenBank/DDBJ whole genome shotgun (WGS) entry which is preliminary data.</text>
</comment>
<dbReference type="GeneID" id="93255837"/>
<keyword evidence="5" id="KW-0378">Hydrolase</keyword>
<dbReference type="InterPro" id="IPR003702">
    <property type="entry name" value="ActCoA_hydro_N"/>
</dbReference>
<dbReference type="Pfam" id="PF13336">
    <property type="entry name" value="AcetylCoA_hyd_C"/>
    <property type="match status" value="1"/>
</dbReference>
<dbReference type="Gene3D" id="3.40.1080.20">
    <property type="entry name" value="Acetyl-CoA hydrolase/transferase C-terminal domain"/>
    <property type="match status" value="1"/>
</dbReference>
<protein>
    <submittedName>
        <fullName evidence="5">Acetyl-CoA hydrolase/transferase family protein</fullName>
    </submittedName>
</protein>
<dbReference type="Gene3D" id="3.40.1080.10">
    <property type="entry name" value="Glutaconate Coenzyme A-transferase"/>
    <property type="match status" value="1"/>
</dbReference>
<reference evidence="5 6" key="1">
    <citation type="submission" date="2020-09" db="EMBL/GenBank/DDBJ databases">
        <title>Development of specific Francisella tularensis PCR assay based on in-depth characterization of family Francisellaceae.</title>
        <authorList>
            <person name="Ohrman C."/>
            <person name="Sahl J."/>
            <person name="Sjodin A."/>
            <person name="Uneklint I."/>
            <person name="Ballard R."/>
            <person name="Karlsson L."/>
            <person name="Mcdonough R."/>
            <person name="Sundell D."/>
            <person name="Soria K."/>
            <person name="Brindeflk B."/>
            <person name="Vallesi A."/>
            <person name="Ramirez-Paredes J.G."/>
            <person name="Colquhoun D."/>
            <person name="Myrtennas K."/>
            <person name="Birdsell D."/>
            <person name="Johansson A."/>
            <person name="Wagner D."/>
            <person name="Forsman M."/>
        </authorList>
    </citation>
    <scope>NUCLEOTIDE SEQUENCE [LARGE SCALE GENOMIC DNA]</scope>
    <source>
        <strain evidence="5 6">FSC1140</strain>
    </source>
</reference>
<dbReference type="InterPro" id="IPR046433">
    <property type="entry name" value="ActCoA_hydro"/>
</dbReference>
<dbReference type="PANTHER" id="PTHR21432">
    <property type="entry name" value="ACETYL-COA HYDROLASE-RELATED"/>
    <property type="match status" value="1"/>
</dbReference>
<evidence type="ECO:0000259" key="4">
    <source>
        <dbReference type="Pfam" id="PF13336"/>
    </source>
</evidence>
<dbReference type="InterPro" id="IPR026888">
    <property type="entry name" value="AcetylCoA_hyd_C"/>
</dbReference>
<sequence>MNIESYYKEKLMSAEEAALLIPEVGSISIGMRVATPPALIEAVAKRARQGNIKDLRVYYMRCGGGAMDTLFQEDLLDVVHPYSSMLTKDEAKLAIAGFKKGKKLINFVPISFSRYPETISNLTELDTFLVTVAPMDKHGYFNFGTNGDYAIELSRHAKKLIVEVNENMPRTAGESLLHISEVDAIIENTVPLLEEKSHPLTEVDHRIGQIIAPMICDGATIQIGIGRVPNAVAEHLVNHKDLGIHTEVVTSGLIDLIKKGVVTNSNKRINRHVSVFTFAIGDRNVYDFIDDNLSMACMPVSYVNNPEIIGKNQNMVSINSFVEIDFFGQVNSEYIGHQFSGAGGQLDFIRGAHISEGGISILASSSTAAGGKLSRIVPRLTSMTTDTRLDVDHVVTEYGHCKLAGLSTTERTKALISIAHPDFREELIRKAKEINCI</sequence>
<keyword evidence="6" id="KW-1185">Reference proteome</keyword>
<dbReference type="InterPro" id="IPR038460">
    <property type="entry name" value="AcetylCoA_hyd_C_sf"/>
</dbReference>
<gene>
    <name evidence="5" type="ORF">IB647_07470</name>
</gene>
<accession>A0A9Q2KZM4</accession>
<evidence type="ECO:0000256" key="2">
    <source>
        <dbReference type="ARBA" id="ARBA00022679"/>
    </source>
</evidence>
<dbReference type="EMBL" id="JACVKN010000158">
    <property type="protein sequence ID" value="MBK2065461.1"/>
    <property type="molecule type" value="Genomic_DNA"/>
</dbReference>
<evidence type="ECO:0000313" key="5">
    <source>
        <dbReference type="EMBL" id="MBK2065461.1"/>
    </source>
</evidence>
<dbReference type="Gene3D" id="3.30.750.70">
    <property type="entry name" value="4-hydroxybutyrate coenzyme like domains"/>
    <property type="match status" value="1"/>
</dbReference>
<evidence type="ECO:0000313" key="6">
    <source>
        <dbReference type="Proteomes" id="UP000701999"/>
    </source>
</evidence>
<organism evidence="5 6">
    <name type="scientific">Francisella noatunensis</name>
    <dbReference type="NCBI Taxonomy" id="657445"/>
    <lineage>
        <taxon>Bacteria</taxon>
        <taxon>Pseudomonadati</taxon>
        <taxon>Pseudomonadota</taxon>
        <taxon>Gammaproteobacteria</taxon>
        <taxon>Thiotrichales</taxon>
        <taxon>Francisellaceae</taxon>
        <taxon>Francisella</taxon>
    </lineage>
</organism>
<dbReference type="RefSeq" id="WP_159184913.1">
    <property type="nucleotide sequence ID" value="NZ_JACVJL010000164.1"/>
</dbReference>
<feature type="domain" description="Acetyl-CoA hydrolase/transferase C-terminal" evidence="4">
    <location>
        <begin position="281"/>
        <end position="431"/>
    </location>
</feature>
<dbReference type="PANTHER" id="PTHR21432:SF20">
    <property type="entry name" value="ACETYL-COA HYDROLASE"/>
    <property type="match status" value="1"/>
</dbReference>
<name>A0A9Q2KZM4_9GAMM</name>
<dbReference type="GO" id="GO:0006083">
    <property type="term" value="P:acetate metabolic process"/>
    <property type="evidence" value="ECO:0007669"/>
    <property type="project" value="InterPro"/>
</dbReference>
<evidence type="ECO:0000259" key="3">
    <source>
        <dbReference type="Pfam" id="PF02550"/>
    </source>
</evidence>
<dbReference type="GO" id="GO:0008775">
    <property type="term" value="F:acetate CoA-transferase activity"/>
    <property type="evidence" value="ECO:0007669"/>
    <property type="project" value="InterPro"/>
</dbReference>
<evidence type="ECO:0000256" key="1">
    <source>
        <dbReference type="ARBA" id="ARBA00009632"/>
    </source>
</evidence>
<dbReference type="GO" id="GO:0016787">
    <property type="term" value="F:hydrolase activity"/>
    <property type="evidence" value="ECO:0007669"/>
    <property type="project" value="UniProtKB-KW"/>
</dbReference>
<proteinExistence type="inferred from homology"/>
<dbReference type="InterPro" id="IPR037171">
    <property type="entry name" value="NagB/RpiA_transferase-like"/>
</dbReference>
<dbReference type="Pfam" id="PF02550">
    <property type="entry name" value="AcetylCoA_hydro"/>
    <property type="match status" value="1"/>
</dbReference>
<dbReference type="Proteomes" id="UP000701999">
    <property type="component" value="Unassembled WGS sequence"/>
</dbReference>
<comment type="similarity">
    <text evidence="1">Belongs to the acetyl-CoA hydrolase/transferase family.</text>
</comment>
<dbReference type="SUPFAM" id="SSF100950">
    <property type="entry name" value="NagB/RpiA/CoA transferase-like"/>
    <property type="match status" value="2"/>
</dbReference>
<dbReference type="AlphaFoldDB" id="A0A9Q2KZM4"/>
<feature type="domain" description="Acetyl-CoA hydrolase/transferase N-terminal" evidence="3">
    <location>
        <begin position="6"/>
        <end position="191"/>
    </location>
</feature>